<organism evidence="10 11">
    <name type="scientific">Paenibacillus konkukensis</name>
    <dbReference type="NCBI Taxonomy" id="2020716"/>
    <lineage>
        <taxon>Bacteria</taxon>
        <taxon>Bacillati</taxon>
        <taxon>Bacillota</taxon>
        <taxon>Bacilli</taxon>
        <taxon>Bacillales</taxon>
        <taxon>Paenibacillaceae</taxon>
        <taxon>Paenibacillus</taxon>
    </lineage>
</organism>
<feature type="transmembrane region" description="Helical" evidence="8">
    <location>
        <begin position="437"/>
        <end position="456"/>
    </location>
</feature>
<comment type="subcellular location">
    <subcellularLocation>
        <location evidence="1">Cell membrane</location>
        <topology evidence="1">Multi-pass membrane protein</topology>
    </subcellularLocation>
</comment>
<feature type="domain" description="Major facilitator superfamily (MFS) profile" evidence="9">
    <location>
        <begin position="20"/>
        <end position="460"/>
    </location>
</feature>
<feature type="transmembrane region" description="Helical" evidence="8">
    <location>
        <begin position="411"/>
        <end position="431"/>
    </location>
</feature>
<dbReference type="Proteomes" id="UP001057134">
    <property type="component" value="Chromosome"/>
</dbReference>
<sequence>MEKAEVIQSDSTSRQGKGWLLLGLSLGYFMVLLDTTVVNVALPAIRSDLGGGMTGLQWVVNAYTIVFAGLLLSMGALADKLGAKRVYAAGLAVFLAASAGCAAAPTLGVLIGMRGVLGIGGAALMSASLTLIGHTYPGPAERARALGIWAAVTGAAMAAGPVVGGLLVDSFGWRSMFLINVPIAVLSLILTMLLITETKRKPEQGFDLAGQTTAIAAIAALSYALMEANDYGWSSPVIIGTVGFAAACIILFLYAQARGRSPLLPLKLFRSATVSAGMVAGLAINIGLSGVLFVVPMFLQQSRGLSAHTTGLVLLALTIPLALNPMVTGRIVSRIGARLPMTLGFALTAAGTVLESRADAADGYGLICAGLLLIGFGVSFTIPSMMAAVMSSVSKDQTGTASGALNSSRQLGATVGVALAGSMLSSSGSIIEGMHRSLVVTAIVLLGGSLLSYAFIGRKTK</sequence>
<dbReference type="CDD" id="cd17321">
    <property type="entry name" value="MFS_MMR_MDR_like"/>
    <property type="match status" value="1"/>
</dbReference>
<dbReference type="PRINTS" id="PR01036">
    <property type="entry name" value="TCRTETB"/>
</dbReference>
<dbReference type="InterPro" id="IPR020846">
    <property type="entry name" value="MFS_dom"/>
</dbReference>
<dbReference type="InterPro" id="IPR004638">
    <property type="entry name" value="EmrB-like"/>
</dbReference>
<evidence type="ECO:0000256" key="3">
    <source>
        <dbReference type="ARBA" id="ARBA00022448"/>
    </source>
</evidence>
<reference evidence="10" key="2">
    <citation type="journal article" date="2021" name="J Anim Sci Technol">
        <title>Complete genome sequence of Paenibacillus konkukensis sp. nov. SK3146 as a potential probiotic strain.</title>
        <authorList>
            <person name="Jung H.I."/>
            <person name="Park S."/>
            <person name="Niu K.M."/>
            <person name="Lee S.W."/>
            <person name="Kothari D."/>
            <person name="Yi K.J."/>
            <person name="Kim S.K."/>
        </authorList>
    </citation>
    <scope>NUCLEOTIDE SEQUENCE</scope>
    <source>
        <strain evidence="10">SK3146</strain>
    </source>
</reference>
<dbReference type="PANTHER" id="PTHR42718:SF9">
    <property type="entry name" value="MAJOR FACILITATOR SUPERFAMILY MULTIDRUG TRANSPORTER MFSC"/>
    <property type="match status" value="1"/>
</dbReference>
<keyword evidence="6 8" id="KW-1133">Transmembrane helix</keyword>
<dbReference type="SUPFAM" id="SSF103473">
    <property type="entry name" value="MFS general substrate transporter"/>
    <property type="match status" value="2"/>
</dbReference>
<feature type="transmembrane region" description="Helical" evidence="8">
    <location>
        <begin position="208"/>
        <end position="225"/>
    </location>
</feature>
<evidence type="ECO:0000313" key="11">
    <source>
        <dbReference type="Proteomes" id="UP001057134"/>
    </source>
</evidence>
<feature type="transmembrane region" description="Helical" evidence="8">
    <location>
        <begin position="305"/>
        <end position="323"/>
    </location>
</feature>
<name>A0ABY4RXV9_9BACL</name>
<keyword evidence="5 8" id="KW-0812">Transmembrane</keyword>
<gene>
    <name evidence="10" type="primary">stp_8</name>
    <name evidence="10" type="ORF">SK3146_06798</name>
</gene>
<evidence type="ECO:0000256" key="1">
    <source>
        <dbReference type="ARBA" id="ARBA00004651"/>
    </source>
</evidence>
<feature type="transmembrane region" description="Helical" evidence="8">
    <location>
        <begin position="364"/>
        <end position="390"/>
    </location>
</feature>
<dbReference type="InterPro" id="IPR011701">
    <property type="entry name" value="MFS"/>
</dbReference>
<evidence type="ECO:0000256" key="2">
    <source>
        <dbReference type="ARBA" id="ARBA00008537"/>
    </source>
</evidence>
<keyword evidence="4" id="KW-1003">Cell membrane</keyword>
<keyword evidence="7 8" id="KW-0472">Membrane</keyword>
<feature type="transmembrane region" description="Helical" evidence="8">
    <location>
        <begin position="86"/>
        <end position="105"/>
    </location>
</feature>
<keyword evidence="3" id="KW-0813">Transport</keyword>
<protein>
    <submittedName>
        <fullName evidence="10">Multidrug resistance protein stp</fullName>
    </submittedName>
</protein>
<dbReference type="InterPro" id="IPR036259">
    <property type="entry name" value="MFS_trans_sf"/>
</dbReference>
<dbReference type="NCBIfam" id="TIGR00711">
    <property type="entry name" value="efflux_EmrB"/>
    <property type="match status" value="1"/>
</dbReference>
<feature type="transmembrane region" description="Helical" evidence="8">
    <location>
        <begin position="173"/>
        <end position="196"/>
    </location>
</feature>
<evidence type="ECO:0000256" key="5">
    <source>
        <dbReference type="ARBA" id="ARBA00022692"/>
    </source>
</evidence>
<dbReference type="Gene3D" id="1.20.1250.20">
    <property type="entry name" value="MFS general substrate transporter like domains"/>
    <property type="match status" value="1"/>
</dbReference>
<dbReference type="Gene3D" id="1.20.1720.10">
    <property type="entry name" value="Multidrug resistance protein D"/>
    <property type="match status" value="1"/>
</dbReference>
<feature type="transmembrane region" description="Helical" evidence="8">
    <location>
        <begin position="237"/>
        <end position="255"/>
    </location>
</feature>
<feature type="transmembrane region" description="Helical" evidence="8">
    <location>
        <begin position="145"/>
        <end position="167"/>
    </location>
</feature>
<keyword evidence="11" id="KW-1185">Reference proteome</keyword>
<evidence type="ECO:0000256" key="8">
    <source>
        <dbReference type="SAM" id="Phobius"/>
    </source>
</evidence>
<accession>A0ABY4RXV9</accession>
<dbReference type="PANTHER" id="PTHR42718">
    <property type="entry name" value="MAJOR FACILITATOR SUPERFAMILY MULTIDRUG TRANSPORTER MFSC"/>
    <property type="match status" value="1"/>
</dbReference>
<dbReference type="EMBL" id="CP027059">
    <property type="protein sequence ID" value="UQZ87496.1"/>
    <property type="molecule type" value="Genomic_DNA"/>
</dbReference>
<feature type="transmembrane region" description="Helical" evidence="8">
    <location>
        <begin position="335"/>
        <end position="352"/>
    </location>
</feature>
<evidence type="ECO:0000256" key="7">
    <source>
        <dbReference type="ARBA" id="ARBA00023136"/>
    </source>
</evidence>
<feature type="transmembrane region" description="Helical" evidence="8">
    <location>
        <begin position="111"/>
        <end position="133"/>
    </location>
</feature>
<feature type="transmembrane region" description="Helical" evidence="8">
    <location>
        <begin position="20"/>
        <end position="44"/>
    </location>
</feature>
<reference evidence="10" key="1">
    <citation type="submission" date="2018-02" db="EMBL/GenBank/DDBJ databases">
        <authorList>
            <person name="Kim S.-K."/>
            <person name="Jung H.-I."/>
            <person name="Lee S.-W."/>
        </authorList>
    </citation>
    <scope>NUCLEOTIDE SEQUENCE</scope>
    <source>
        <strain evidence="10">SK3146</strain>
    </source>
</reference>
<comment type="similarity">
    <text evidence="2">Belongs to the major facilitator superfamily. EmrB family.</text>
</comment>
<dbReference type="PROSITE" id="PS50850">
    <property type="entry name" value="MFS"/>
    <property type="match status" value="1"/>
</dbReference>
<feature type="transmembrane region" description="Helical" evidence="8">
    <location>
        <begin position="276"/>
        <end position="299"/>
    </location>
</feature>
<dbReference type="Pfam" id="PF07690">
    <property type="entry name" value="MFS_1"/>
    <property type="match status" value="1"/>
</dbReference>
<proteinExistence type="inferred from homology"/>
<feature type="transmembrane region" description="Helical" evidence="8">
    <location>
        <begin position="56"/>
        <end position="74"/>
    </location>
</feature>
<evidence type="ECO:0000259" key="9">
    <source>
        <dbReference type="PROSITE" id="PS50850"/>
    </source>
</evidence>
<evidence type="ECO:0000313" key="10">
    <source>
        <dbReference type="EMBL" id="UQZ87496.1"/>
    </source>
</evidence>
<evidence type="ECO:0000256" key="6">
    <source>
        <dbReference type="ARBA" id="ARBA00022989"/>
    </source>
</evidence>
<dbReference type="RefSeq" id="WP_249862954.1">
    <property type="nucleotide sequence ID" value="NZ_CP027059.1"/>
</dbReference>
<evidence type="ECO:0000256" key="4">
    <source>
        <dbReference type="ARBA" id="ARBA00022475"/>
    </source>
</evidence>